<feature type="compositionally biased region" description="Low complexity" evidence="1">
    <location>
        <begin position="305"/>
        <end position="318"/>
    </location>
</feature>
<feature type="region of interest" description="Disordered" evidence="1">
    <location>
        <begin position="150"/>
        <end position="171"/>
    </location>
</feature>
<name>A0A2M8LRP4_9ACTN</name>
<feature type="region of interest" description="Disordered" evidence="1">
    <location>
        <begin position="286"/>
        <end position="355"/>
    </location>
</feature>
<evidence type="ECO:0000313" key="2">
    <source>
        <dbReference type="EMBL" id="PJE94599.1"/>
    </source>
</evidence>
<proteinExistence type="predicted"/>
<sequence length="530" mass="54497">MSTDHTTEAARPRRHRLTTVSVALAVLLAGGGGAYWASTASDGGENARQEAGDRPRPLVLDGYGGHGERRTAAEPGDSPAAPARGGGPVYKAAVPLPDGPGSAPAYRPAGEIGRERAAELAKALEVDGELREKDGTWTAGGSGSRTLTVDAGTGTWSFHGPVPPSAAPGVSGERAEEVAAPVAEALGFEDTELELGPQGRTGRTVTIEPRQDGLPVDGWTTELHLGRPGAVSEGSGRLGGLRKTGDEYPVLSAEDTLAALNERSGRVRPGLLCAPLPDLPDRGAAERKALAEGSPREAPEKPLVTPGSPGSGTTDSGSPGPGADGPGAVGPADGATLEPGAPEPCGPSGKPGKREPVKVTEAVFGLSAYLSQGRPVLVPSWLFEAAPAGGDPYTVAHPAVEPEFLAPSAPPSGDPGGDGGTAAPADPGQEPEKSPRTARYVEEYAPGDRTLTVHFWGGVCHRYDVSAKEGAETVTVRITERPRTPERPCILIAREMTAKVTLEEPVGDRRILDAEGEPLPEGDPDRRSRE</sequence>
<feature type="region of interest" description="Disordered" evidence="1">
    <location>
        <begin position="39"/>
        <end position="92"/>
    </location>
</feature>
<organism evidence="2 3">
    <name type="scientific">Streptomyces carminius</name>
    <dbReference type="NCBI Taxonomy" id="2665496"/>
    <lineage>
        <taxon>Bacteria</taxon>
        <taxon>Bacillati</taxon>
        <taxon>Actinomycetota</taxon>
        <taxon>Actinomycetes</taxon>
        <taxon>Kitasatosporales</taxon>
        <taxon>Streptomycetaceae</taxon>
        <taxon>Streptomyces</taxon>
    </lineage>
</organism>
<accession>A0A2M8LRP4</accession>
<comment type="caution">
    <text evidence="2">The sequence shown here is derived from an EMBL/GenBank/DDBJ whole genome shotgun (WGS) entry which is preliminary data.</text>
</comment>
<protein>
    <recommendedName>
        <fullName evidence="4">Large membrane protein</fullName>
    </recommendedName>
</protein>
<dbReference type="EMBL" id="PGGW01000069">
    <property type="protein sequence ID" value="PJE94599.1"/>
    <property type="molecule type" value="Genomic_DNA"/>
</dbReference>
<evidence type="ECO:0000313" key="3">
    <source>
        <dbReference type="Proteomes" id="UP000230407"/>
    </source>
</evidence>
<feature type="region of interest" description="Disordered" evidence="1">
    <location>
        <begin position="403"/>
        <end position="436"/>
    </location>
</feature>
<evidence type="ECO:0008006" key="4">
    <source>
        <dbReference type="Google" id="ProtNLM"/>
    </source>
</evidence>
<feature type="region of interest" description="Disordered" evidence="1">
    <location>
        <begin position="506"/>
        <end position="530"/>
    </location>
</feature>
<dbReference type="RefSeq" id="WP_100205209.1">
    <property type="nucleotide sequence ID" value="NZ_PGGW01000069.1"/>
</dbReference>
<feature type="compositionally biased region" description="Basic and acidic residues" evidence="1">
    <location>
        <begin position="45"/>
        <end position="56"/>
    </location>
</feature>
<reference evidence="2 3" key="1">
    <citation type="submission" date="2017-11" db="EMBL/GenBank/DDBJ databases">
        <title>Streptomyces carmine sp. nov., a novel actinomycete isolated from Sophora alopecuroides in Xinjiang, China.</title>
        <authorList>
            <person name="Wang Y."/>
            <person name="Luo X."/>
            <person name="Wan C."/>
            <person name="Zhang L."/>
        </authorList>
    </citation>
    <scope>NUCLEOTIDE SEQUENCE [LARGE SCALE GENOMIC DNA]</scope>
    <source>
        <strain evidence="2 3">TRM SA0054</strain>
    </source>
</reference>
<feature type="compositionally biased region" description="Gly residues" evidence="1">
    <location>
        <begin position="319"/>
        <end position="328"/>
    </location>
</feature>
<evidence type="ECO:0000256" key="1">
    <source>
        <dbReference type="SAM" id="MobiDB-lite"/>
    </source>
</evidence>
<feature type="compositionally biased region" description="Basic and acidic residues" evidence="1">
    <location>
        <begin position="286"/>
        <end position="300"/>
    </location>
</feature>
<gene>
    <name evidence="2" type="ORF">CUT44_30860</name>
</gene>
<dbReference type="AlphaFoldDB" id="A0A2M8LRP4"/>
<keyword evidence="3" id="KW-1185">Reference proteome</keyword>
<feature type="region of interest" description="Disordered" evidence="1">
    <location>
        <begin position="224"/>
        <end position="245"/>
    </location>
</feature>
<dbReference type="Proteomes" id="UP000230407">
    <property type="component" value="Unassembled WGS sequence"/>
</dbReference>